<dbReference type="AlphaFoldDB" id="A0A391NX97"/>
<evidence type="ECO:0000256" key="1">
    <source>
        <dbReference type="SAM" id="SignalP"/>
    </source>
</evidence>
<dbReference type="EMBL" id="BDIP01002299">
    <property type="protein sequence ID" value="GCA63099.1"/>
    <property type="molecule type" value="Genomic_DNA"/>
</dbReference>
<proteinExistence type="predicted"/>
<keyword evidence="3" id="KW-1185">Reference proteome</keyword>
<accession>A0A391NX97</accession>
<gene>
    <name evidence="2" type="ORF">KIPB_007855</name>
</gene>
<comment type="caution">
    <text evidence="2">The sequence shown here is derived from an EMBL/GenBank/DDBJ whole genome shotgun (WGS) entry which is preliminary data.</text>
</comment>
<evidence type="ECO:0000313" key="2">
    <source>
        <dbReference type="EMBL" id="GCA63099.1"/>
    </source>
</evidence>
<keyword evidence="1" id="KW-0732">Signal</keyword>
<dbReference type="Proteomes" id="UP000265618">
    <property type="component" value="Unassembled WGS sequence"/>
</dbReference>
<sequence>MRVCILLLVALISLCLAGCSFNGRSCTGTCPNDGRGDNYCIEYKPGHCQCMSCAFDYALDRCVGGCTAFPGSSPGCLLTSNSTCACVDCGWGNTSLKSCVGSCSSTSCYSNHGCQCGQPSEDSALAPLRQGVSSLDTATVPAWLERQWN</sequence>
<protein>
    <recommendedName>
        <fullName evidence="4">TNFR-Cys domain-containing protein</fullName>
    </recommendedName>
</protein>
<evidence type="ECO:0000313" key="3">
    <source>
        <dbReference type="Proteomes" id="UP000265618"/>
    </source>
</evidence>
<reference evidence="2 3" key="1">
    <citation type="journal article" date="2018" name="PLoS ONE">
        <title>The draft genome of Kipferlia bialata reveals reductive genome evolution in fornicate parasites.</title>
        <authorList>
            <person name="Tanifuji G."/>
            <person name="Takabayashi S."/>
            <person name="Kume K."/>
            <person name="Takagi M."/>
            <person name="Nakayama T."/>
            <person name="Kamikawa R."/>
            <person name="Inagaki Y."/>
            <person name="Hashimoto T."/>
        </authorList>
    </citation>
    <scope>NUCLEOTIDE SEQUENCE [LARGE SCALE GENOMIC DNA]</scope>
    <source>
        <strain evidence="2">NY0173</strain>
    </source>
</reference>
<name>A0A391NX97_9EUKA</name>
<feature type="signal peptide" evidence="1">
    <location>
        <begin position="1"/>
        <end position="17"/>
    </location>
</feature>
<feature type="chain" id="PRO_5017356622" description="TNFR-Cys domain-containing protein" evidence="1">
    <location>
        <begin position="18"/>
        <end position="149"/>
    </location>
</feature>
<organism evidence="2 3">
    <name type="scientific">Kipferlia bialata</name>
    <dbReference type="NCBI Taxonomy" id="797122"/>
    <lineage>
        <taxon>Eukaryota</taxon>
        <taxon>Metamonada</taxon>
        <taxon>Carpediemonas-like organisms</taxon>
        <taxon>Kipferlia</taxon>
    </lineage>
</organism>
<evidence type="ECO:0008006" key="4">
    <source>
        <dbReference type="Google" id="ProtNLM"/>
    </source>
</evidence>